<organism evidence="2 3">
    <name type="scientific">Nocardia donostiensis</name>
    <dbReference type="NCBI Taxonomy" id="1538463"/>
    <lineage>
        <taxon>Bacteria</taxon>
        <taxon>Bacillati</taxon>
        <taxon>Actinomycetota</taxon>
        <taxon>Actinomycetes</taxon>
        <taxon>Mycobacteriales</taxon>
        <taxon>Nocardiaceae</taxon>
        <taxon>Nocardia</taxon>
    </lineage>
</organism>
<protein>
    <submittedName>
        <fullName evidence="2">Uncharacterized protein</fullName>
    </submittedName>
</protein>
<dbReference type="Proteomes" id="UP000188836">
    <property type="component" value="Unassembled WGS sequence"/>
</dbReference>
<keyword evidence="3" id="KW-1185">Reference proteome</keyword>
<dbReference type="OrthoDB" id="4523710at2"/>
<sequence length="270" mass="29675">MKGFPDGPADELFRRLRDYLVELLGRRTCGPLHDSVDSVSGDVTQVARAHRAAAEHGGQQIAAGSRDMDPSSDSGRGGTESHNDNPALGQAEHFVLRLTQKDRSTFASLADKLFGLQNMTVNTKIIAELRERRGRGGFSESEKELIELLDNMQAEQGGKLGELDLQFRWVSASEAHGVPQLVEDARVHGGAAPKEPWTHIGDSVVKDFMAQHQGPGVLFIYDGGKLTSPTREEMDADWADPNGKHMYMYARKPKPGLELKDALLGMIRFD</sequence>
<dbReference type="AlphaFoldDB" id="A0A1W0B1H3"/>
<feature type="region of interest" description="Disordered" evidence="1">
    <location>
        <begin position="51"/>
        <end position="87"/>
    </location>
</feature>
<name>A0A1W0B1H3_9NOCA</name>
<evidence type="ECO:0000313" key="2">
    <source>
        <dbReference type="EMBL" id="ONM46383.1"/>
    </source>
</evidence>
<comment type="caution">
    <text evidence="2">The sequence shown here is derived from an EMBL/GenBank/DDBJ whole genome shotgun (WGS) entry which is preliminary data.</text>
</comment>
<evidence type="ECO:0000313" key="3">
    <source>
        <dbReference type="Proteomes" id="UP000188836"/>
    </source>
</evidence>
<dbReference type="RefSeq" id="WP_077120897.1">
    <property type="nucleotide sequence ID" value="NZ_LOKT01000003.1"/>
</dbReference>
<proteinExistence type="predicted"/>
<accession>A0A1W0B1H3</accession>
<evidence type="ECO:0000256" key="1">
    <source>
        <dbReference type="SAM" id="MobiDB-lite"/>
    </source>
</evidence>
<reference evidence="2 3" key="1">
    <citation type="journal article" date="2016" name="Antonie Van Leeuwenhoek">
        <title>Nocardia donostiensis sp. nov., isolated from human respiratory specimens.</title>
        <authorList>
            <person name="Ercibengoa M."/>
            <person name="Bell M."/>
            <person name="Marimon J.M."/>
            <person name="Humrighouse B."/>
            <person name="Klenk H.P."/>
            <person name="Potter G."/>
            <person name="Perez-Trallero E."/>
        </authorList>
    </citation>
    <scope>NUCLEOTIDE SEQUENCE [LARGE SCALE GENOMIC DNA]</scope>
    <source>
        <strain evidence="2 3">X1655</strain>
    </source>
</reference>
<gene>
    <name evidence="2" type="ORF">B0T46_23025</name>
</gene>
<dbReference type="EMBL" id="MUMY01000025">
    <property type="protein sequence ID" value="ONM46383.1"/>
    <property type="molecule type" value="Genomic_DNA"/>
</dbReference>